<gene>
    <name evidence="1" type="ORF">AAFF_G00269380</name>
</gene>
<dbReference type="EMBL" id="JAINUG010000037">
    <property type="protein sequence ID" value="KAJ8407894.1"/>
    <property type="molecule type" value="Genomic_DNA"/>
</dbReference>
<accession>A0AAD7WTN9</accession>
<comment type="caution">
    <text evidence="1">The sequence shown here is derived from an EMBL/GenBank/DDBJ whole genome shotgun (WGS) entry which is preliminary data.</text>
</comment>
<protein>
    <submittedName>
        <fullName evidence="1">Uncharacterized protein</fullName>
    </submittedName>
</protein>
<proteinExistence type="predicted"/>
<keyword evidence="2" id="KW-1185">Reference proteome</keyword>
<name>A0AAD7WTN9_9TELE</name>
<evidence type="ECO:0000313" key="1">
    <source>
        <dbReference type="EMBL" id="KAJ8407894.1"/>
    </source>
</evidence>
<organism evidence="1 2">
    <name type="scientific">Aldrovandia affinis</name>
    <dbReference type="NCBI Taxonomy" id="143900"/>
    <lineage>
        <taxon>Eukaryota</taxon>
        <taxon>Metazoa</taxon>
        <taxon>Chordata</taxon>
        <taxon>Craniata</taxon>
        <taxon>Vertebrata</taxon>
        <taxon>Euteleostomi</taxon>
        <taxon>Actinopterygii</taxon>
        <taxon>Neopterygii</taxon>
        <taxon>Teleostei</taxon>
        <taxon>Notacanthiformes</taxon>
        <taxon>Halosauridae</taxon>
        <taxon>Aldrovandia</taxon>
    </lineage>
</organism>
<reference evidence="1" key="1">
    <citation type="journal article" date="2023" name="Science">
        <title>Genome structures resolve the early diversification of teleost fishes.</title>
        <authorList>
            <person name="Parey E."/>
            <person name="Louis A."/>
            <person name="Montfort J."/>
            <person name="Bouchez O."/>
            <person name="Roques C."/>
            <person name="Iampietro C."/>
            <person name="Lluch J."/>
            <person name="Castinel A."/>
            <person name="Donnadieu C."/>
            <person name="Desvignes T."/>
            <person name="Floi Bucao C."/>
            <person name="Jouanno E."/>
            <person name="Wen M."/>
            <person name="Mejri S."/>
            <person name="Dirks R."/>
            <person name="Jansen H."/>
            <person name="Henkel C."/>
            <person name="Chen W.J."/>
            <person name="Zahm M."/>
            <person name="Cabau C."/>
            <person name="Klopp C."/>
            <person name="Thompson A.W."/>
            <person name="Robinson-Rechavi M."/>
            <person name="Braasch I."/>
            <person name="Lecointre G."/>
            <person name="Bobe J."/>
            <person name="Postlethwait J.H."/>
            <person name="Berthelot C."/>
            <person name="Roest Crollius H."/>
            <person name="Guiguen Y."/>
        </authorList>
    </citation>
    <scope>NUCLEOTIDE SEQUENCE</scope>
    <source>
        <strain evidence="1">NC1722</strain>
    </source>
</reference>
<dbReference type="AlphaFoldDB" id="A0AAD7WTN9"/>
<sequence>MSQLNQQGELQRESNVLLRKSFDLRGSTVCDMNEVPSSARHVEPYRGKLHMAFSLTPPLTPPTAQRCGPVDAVRGTLMQNGTSRHRQVSGQKERVLNGWNGSRTTCVAG</sequence>
<evidence type="ECO:0000313" key="2">
    <source>
        <dbReference type="Proteomes" id="UP001221898"/>
    </source>
</evidence>
<dbReference type="Proteomes" id="UP001221898">
    <property type="component" value="Unassembled WGS sequence"/>
</dbReference>